<organism evidence="2 3">
    <name type="scientific">Danaus plexippus plexippus</name>
    <dbReference type="NCBI Taxonomy" id="278856"/>
    <lineage>
        <taxon>Eukaryota</taxon>
        <taxon>Metazoa</taxon>
        <taxon>Ecdysozoa</taxon>
        <taxon>Arthropoda</taxon>
        <taxon>Hexapoda</taxon>
        <taxon>Insecta</taxon>
        <taxon>Pterygota</taxon>
        <taxon>Neoptera</taxon>
        <taxon>Endopterygota</taxon>
        <taxon>Lepidoptera</taxon>
        <taxon>Glossata</taxon>
        <taxon>Ditrysia</taxon>
        <taxon>Papilionoidea</taxon>
        <taxon>Nymphalidae</taxon>
        <taxon>Danainae</taxon>
        <taxon>Danaini</taxon>
        <taxon>Danaina</taxon>
        <taxon>Danaus</taxon>
        <taxon>Danaus</taxon>
    </lineage>
</organism>
<dbReference type="Proteomes" id="UP000007151">
    <property type="component" value="Unassembled WGS sequence"/>
</dbReference>
<reference evidence="2 3" key="1">
    <citation type="journal article" date="2011" name="Cell">
        <title>The monarch butterfly genome yields insights into long-distance migration.</title>
        <authorList>
            <person name="Zhan S."/>
            <person name="Merlin C."/>
            <person name="Boore J.L."/>
            <person name="Reppert S.M."/>
        </authorList>
    </citation>
    <scope>NUCLEOTIDE SEQUENCE [LARGE SCALE GENOMIC DNA]</scope>
    <source>
        <strain evidence="2">F-2</strain>
    </source>
</reference>
<evidence type="ECO:0000256" key="1">
    <source>
        <dbReference type="SAM" id="MobiDB-lite"/>
    </source>
</evidence>
<accession>A0A212FH27</accession>
<dbReference type="InParanoid" id="A0A212FH27"/>
<gene>
    <name evidence="2" type="ORF">KGM_207397</name>
</gene>
<feature type="region of interest" description="Disordered" evidence="1">
    <location>
        <begin position="77"/>
        <end position="120"/>
    </location>
</feature>
<dbReference type="AlphaFoldDB" id="A0A212FH27"/>
<proteinExistence type="predicted"/>
<feature type="compositionally biased region" description="Basic and acidic residues" evidence="1">
    <location>
        <begin position="81"/>
        <end position="91"/>
    </location>
</feature>
<evidence type="ECO:0000313" key="2">
    <source>
        <dbReference type="EMBL" id="OWR53042.1"/>
    </source>
</evidence>
<sequence>MASFFKIIHNGCFAVIVKRKKVKIPNHLSKRAIAIHKTLRNNGFPQCDEAVAFAGSSRIEVAALFILELKQIMTSPAISKSPEKQKSDSKSPAHSTTNTEPPPSNADGPSTSSAPPSDPFSWCRIFKLADLMMKQGC</sequence>
<protein>
    <submittedName>
        <fullName evidence="2">Uncharacterized protein</fullName>
    </submittedName>
</protein>
<name>A0A212FH27_DANPL</name>
<comment type="caution">
    <text evidence="2">The sequence shown here is derived from an EMBL/GenBank/DDBJ whole genome shotgun (WGS) entry which is preliminary data.</text>
</comment>
<evidence type="ECO:0000313" key="3">
    <source>
        <dbReference type="Proteomes" id="UP000007151"/>
    </source>
</evidence>
<dbReference type="EMBL" id="AGBW02008559">
    <property type="protein sequence ID" value="OWR53042.1"/>
    <property type="molecule type" value="Genomic_DNA"/>
</dbReference>
<keyword evidence="3" id="KW-1185">Reference proteome</keyword>
<dbReference type="KEGG" id="dpl:KGM_207397"/>